<dbReference type="Proteomes" id="UP001152747">
    <property type="component" value="Unassembled WGS sequence"/>
</dbReference>
<dbReference type="GO" id="GO:0016020">
    <property type="term" value="C:membrane"/>
    <property type="evidence" value="ECO:0007669"/>
    <property type="project" value="UniProtKB-SubCell"/>
</dbReference>
<feature type="transmembrane region" description="Helical" evidence="5">
    <location>
        <begin position="95"/>
        <end position="113"/>
    </location>
</feature>
<evidence type="ECO:0000259" key="6">
    <source>
        <dbReference type="PROSITE" id="PS50850"/>
    </source>
</evidence>
<dbReference type="PROSITE" id="PS50850">
    <property type="entry name" value="MFS"/>
    <property type="match status" value="1"/>
</dbReference>
<dbReference type="InterPro" id="IPR020846">
    <property type="entry name" value="MFS_dom"/>
</dbReference>
<dbReference type="SUPFAM" id="SSF103473">
    <property type="entry name" value="MFS general substrate transporter"/>
    <property type="match status" value="1"/>
</dbReference>
<feature type="transmembrane region" description="Helical" evidence="5">
    <location>
        <begin position="355"/>
        <end position="375"/>
    </location>
</feature>
<keyword evidence="8" id="KW-1185">Reference proteome</keyword>
<evidence type="ECO:0000256" key="3">
    <source>
        <dbReference type="ARBA" id="ARBA00022989"/>
    </source>
</evidence>
<evidence type="ECO:0000256" key="2">
    <source>
        <dbReference type="ARBA" id="ARBA00022692"/>
    </source>
</evidence>
<dbReference type="GO" id="GO:0022857">
    <property type="term" value="F:transmembrane transporter activity"/>
    <property type="evidence" value="ECO:0007669"/>
    <property type="project" value="InterPro"/>
</dbReference>
<accession>A0A9P1IIF1</accession>
<keyword evidence="4 5" id="KW-0472">Membrane</keyword>
<feature type="transmembrane region" description="Helical" evidence="5">
    <location>
        <begin position="326"/>
        <end position="343"/>
    </location>
</feature>
<dbReference type="PANTHER" id="PTHR24064">
    <property type="entry name" value="SOLUTE CARRIER FAMILY 22 MEMBER"/>
    <property type="match status" value="1"/>
</dbReference>
<keyword evidence="2 5" id="KW-0812">Transmembrane</keyword>
<reference evidence="7" key="1">
    <citation type="submission" date="2022-11" db="EMBL/GenBank/DDBJ databases">
        <authorList>
            <person name="Kikuchi T."/>
        </authorList>
    </citation>
    <scope>NUCLEOTIDE SEQUENCE</scope>
    <source>
        <strain evidence="7">PS1010</strain>
    </source>
</reference>
<gene>
    <name evidence="7" type="ORF">CAMP_LOCUS7333</name>
</gene>
<comment type="caution">
    <text evidence="7">The sequence shown here is derived from an EMBL/GenBank/DDBJ whole genome shotgun (WGS) entry which is preliminary data.</text>
</comment>
<feature type="transmembrane region" description="Helical" evidence="5">
    <location>
        <begin position="381"/>
        <end position="402"/>
    </location>
</feature>
<feature type="domain" description="Major facilitator superfamily (MFS) profile" evidence="6">
    <location>
        <begin position="50"/>
        <end position="466"/>
    </location>
</feature>
<protein>
    <recommendedName>
        <fullName evidence="6">Major facilitator superfamily (MFS) profile domain-containing protein</fullName>
    </recommendedName>
</protein>
<evidence type="ECO:0000313" key="7">
    <source>
        <dbReference type="EMBL" id="CAI5444696.1"/>
    </source>
</evidence>
<feature type="transmembrane region" description="Helical" evidence="5">
    <location>
        <begin position="301"/>
        <end position="320"/>
    </location>
</feature>
<dbReference type="InterPro" id="IPR036259">
    <property type="entry name" value="MFS_trans_sf"/>
</dbReference>
<dbReference type="Gene3D" id="1.20.1250.20">
    <property type="entry name" value="MFS general substrate transporter like domains"/>
    <property type="match status" value="1"/>
</dbReference>
<dbReference type="AlphaFoldDB" id="A0A9P1IIF1"/>
<dbReference type="InterPro" id="IPR011701">
    <property type="entry name" value="MFS"/>
</dbReference>
<sequence length="466" mass="52204">MNMKIQKLEEDLDEDDYDDNIGATNLIQLLDITKAFRPYPLFITCSMAFLWSLCALSAISPAFTAQVTENSDFLTIQQDFNLTSSYIIDPAEFTTSVYFAGNLLIGQFFATLADRYGRRPVIIAALFISGIAGSLGSLASSFPLLLLARFLQGSCYTPLTTVNYVLSNESIPSRSQSVSSIFFGVSWVLGYCFLAPLSIWFPTWRLLQFATSIPCVVIGLFFVITLPESIAYSVERNQRKSVESWIKKNETFSCHKIPADIDQILEKEKKTGASENLKILQIFRMIHNDTVIIRRVIFETILWIITFMTYCALSLTSTTVGESKPIVSFLFSGIVELPAYLVIPITLKWCRRRPVRFLCHSIAAISLAILFFIVRGSTWHLPVWLLAKFCAACCYIFCFIYANELFPTYCRSCLIGVCSTFCNFGAILAPHVSSMDQFLPNLSFLLLSVTGIISALLSLAQPETKA</sequence>
<dbReference type="EMBL" id="CANHGI010000003">
    <property type="protein sequence ID" value="CAI5444696.1"/>
    <property type="molecule type" value="Genomic_DNA"/>
</dbReference>
<evidence type="ECO:0000256" key="5">
    <source>
        <dbReference type="SAM" id="Phobius"/>
    </source>
</evidence>
<feature type="transmembrane region" description="Helical" evidence="5">
    <location>
        <begin position="120"/>
        <end position="140"/>
    </location>
</feature>
<organism evidence="7 8">
    <name type="scientific">Caenorhabditis angaria</name>
    <dbReference type="NCBI Taxonomy" id="860376"/>
    <lineage>
        <taxon>Eukaryota</taxon>
        <taxon>Metazoa</taxon>
        <taxon>Ecdysozoa</taxon>
        <taxon>Nematoda</taxon>
        <taxon>Chromadorea</taxon>
        <taxon>Rhabditida</taxon>
        <taxon>Rhabditina</taxon>
        <taxon>Rhabditomorpha</taxon>
        <taxon>Rhabditoidea</taxon>
        <taxon>Rhabditidae</taxon>
        <taxon>Peloderinae</taxon>
        <taxon>Caenorhabditis</taxon>
    </lineage>
</organism>
<dbReference type="OrthoDB" id="5141738at2759"/>
<evidence type="ECO:0000256" key="1">
    <source>
        <dbReference type="ARBA" id="ARBA00004141"/>
    </source>
</evidence>
<feature type="transmembrane region" description="Helical" evidence="5">
    <location>
        <begin position="39"/>
        <end position="63"/>
    </location>
</feature>
<keyword evidence="3 5" id="KW-1133">Transmembrane helix</keyword>
<evidence type="ECO:0000313" key="8">
    <source>
        <dbReference type="Proteomes" id="UP001152747"/>
    </source>
</evidence>
<evidence type="ECO:0000256" key="4">
    <source>
        <dbReference type="ARBA" id="ARBA00023136"/>
    </source>
</evidence>
<feature type="transmembrane region" description="Helical" evidence="5">
    <location>
        <begin position="414"/>
        <end position="432"/>
    </location>
</feature>
<name>A0A9P1IIF1_9PELO</name>
<dbReference type="Pfam" id="PF07690">
    <property type="entry name" value="MFS_1"/>
    <property type="match status" value="1"/>
</dbReference>
<proteinExistence type="predicted"/>
<comment type="subcellular location">
    <subcellularLocation>
        <location evidence="1">Membrane</location>
        <topology evidence="1">Multi-pass membrane protein</topology>
    </subcellularLocation>
</comment>
<feature type="transmembrane region" description="Helical" evidence="5">
    <location>
        <begin position="206"/>
        <end position="226"/>
    </location>
</feature>
<feature type="transmembrane region" description="Helical" evidence="5">
    <location>
        <begin position="438"/>
        <end position="460"/>
    </location>
</feature>
<feature type="transmembrane region" description="Helical" evidence="5">
    <location>
        <begin position="146"/>
        <end position="166"/>
    </location>
</feature>
<feature type="transmembrane region" description="Helical" evidence="5">
    <location>
        <begin position="178"/>
        <end position="200"/>
    </location>
</feature>